<dbReference type="PIRSF" id="PIRSF000857">
    <property type="entry name" value="PAPS_reductase"/>
    <property type="match status" value="1"/>
</dbReference>
<dbReference type="InterPro" id="IPR014729">
    <property type="entry name" value="Rossmann-like_a/b/a_fold"/>
</dbReference>
<evidence type="ECO:0000256" key="3">
    <source>
        <dbReference type="ARBA" id="ARBA00022723"/>
    </source>
</evidence>
<evidence type="ECO:0000256" key="14">
    <source>
        <dbReference type="HAMAP-Rule" id="MF_00063"/>
    </source>
</evidence>
<evidence type="ECO:0000256" key="13">
    <source>
        <dbReference type="ARBA" id="ARBA00048441"/>
    </source>
</evidence>
<dbReference type="AlphaFoldDB" id="A0A7Y6NL29"/>
<keyword evidence="4 14" id="KW-0560">Oxidoreductase</keyword>
<feature type="binding site" evidence="14">
    <location>
        <position position="200"/>
    </location>
    <ligand>
        <name>[4Fe-4S] cluster</name>
        <dbReference type="ChEBI" id="CHEBI:49883"/>
    </ligand>
</feature>
<comment type="pathway">
    <text evidence="8 14">Sulfur metabolism; hydrogen sulfide biosynthesis; sulfite from sulfate.</text>
</comment>
<dbReference type="GO" id="GO:0004604">
    <property type="term" value="F:phosphoadenylyl-sulfate reductase (thioredoxin) activity"/>
    <property type="evidence" value="ECO:0007669"/>
    <property type="project" value="UniProtKB-UniRule"/>
</dbReference>
<keyword evidence="3 14" id="KW-0479">Metal-binding</keyword>
<evidence type="ECO:0000313" key="17">
    <source>
        <dbReference type="Proteomes" id="UP000529637"/>
    </source>
</evidence>
<feature type="active site" description="Nucleophile; cysteine thiosulfonate intermediate" evidence="14">
    <location>
        <position position="228"/>
    </location>
</feature>
<protein>
    <recommendedName>
        <fullName evidence="10 14">Adenosine 5'-phosphosulfate reductase</fullName>
        <shortName evidence="14">APS reductase</shortName>
        <ecNumber evidence="9 14">1.8.4.10</ecNumber>
    </recommendedName>
    <alternativeName>
        <fullName evidence="12 14">5'-adenylylsulfate reductase</fullName>
    </alternativeName>
    <alternativeName>
        <fullName evidence="11 14">Thioredoxin-dependent 5'-adenylylsulfate reductase</fullName>
    </alternativeName>
</protein>
<dbReference type="EC" id="1.8.4.10" evidence="9 14"/>
<feature type="binding site" evidence="14">
    <location>
        <position position="203"/>
    </location>
    <ligand>
        <name>[4Fe-4S] cluster</name>
        <dbReference type="ChEBI" id="CHEBI:49883"/>
    </ligand>
</feature>
<dbReference type="PANTHER" id="PTHR46482:SF9">
    <property type="entry name" value="5'-ADENYLYLSULFATE REDUCTASE 1, CHLOROPLASTIC"/>
    <property type="match status" value="1"/>
</dbReference>
<evidence type="ECO:0000256" key="2">
    <source>
        <dbReference type="ARBA" id="ARBA00022490"/>
    </source>
</evidence>
<comment type="similarity">
    <text evidence="1 14">Belongs to the PAPS reductase family. CysH subfamily.</text>
</comment>
<organism evidence="16 17">
    <name type="scientific">Piscinibacter koreensis</name>
    <dbReference type="NCBI Taxonomy" id="2742824"/>
    <lineage>
        <taxon>Bacteria</taxon>
        <taxon>Pseudomonadati</taxon>
        <taxon>Pseudomonadota</taxon>
        <taxon>Betaproteobacteria</taxon>
        <taxon>Burkholderiales</taxon>
        <taxon>Sphaerotilaceae</taxon>
        <taxon>Piscinibacter</taxon>
    </lineage>
</organism>
<evidence type="ECO:0000256" key="7">
    <source>
        <dbReference type="ARBA" id="ARBA00024298"/>
    </source>
</evidence>
<dbReference type="EMBL" id="JABWMJ010000002">
    <property type="protein sequence ID" value="NUZ05094.1"/>
    <property type="molecule type" value="Genomic_DNA"/>
</dbReference>
<evidence type="ECO:0000256" key="12">
    <source>
        <dbReference type="ARBA" id="ARBA00032041"/>
    </source>
</evidence>
<dbReference type="GO" id="GO:0051539">
    <property type="term" value="F:4 iron, 4 sulfur cluster binding"/>
    <property type="evidence" value="ECO:0007669"/>
    <property type="project" value="UniProtKB-UniRule"/>
</dbReference>
<dbReference type="CDD" id="cd23945">
    <property type="entry name" value="PAPS_reductase"/>
    <property type="match status" value="1"/>
</dbReference>
<accession>A0A7Y6NL29</accession>
<keyword evidence="17" id="KW-1185">Reference proteome</keyword>
<dbReference type="InterPro" id="IPR004511">
    <property type="entry name" value="PAPS/APS_Rdtase"/>
</dbReference>
<evidence type="ECO:0000256" key="6">
    <source>
        <dbReference type="ARBA" id="ARBA00023014"/>
    </source>
</evidence>
<feature type="binding site" evidence="14">
    <location>
        <position position="119"/>
    </location>
    <ligand>
        <name>[4Fe-4S] cluster</name>
        <dbReference type="ChEBI" id="CHEBI:49883"/>
    </ligand>
</feature>
<dbReference type="NCBIfam" id="NF002537">
    <property type="entry name" value="PRK02090.1"/>
    <property type="match status" value="1"/>
</dbReference>
<feature type="binding site" evidence="14">
    <location>
        <position position="118"/>
    </location>
    <ligand>
        <name>[4Fe-4S] cluster</name>
        <dbReference type="ChEBI" id="CHEBI:49883"/>
    </ligand>
</feature>
<comment type="caution">
    <text evidence="16">The sequence shown here is derived from an EMBL/GenBank/DDBJ whole genome shotgun (WGS) entry which is preliminary data.</text>
</comment>
<comment type="function">
    <text evidence="7 14">Catalyzes the formation of sulfite from adenosine 5'-phosphosulfate (APS) using thioredoxin as an electron donor.</text>
</comment>
<evidence type="ECO:0000256" key="9">
    <source>
        <dbReference type="ARBA" id="ARBA00024386"/>
    </source>
</evidence>
<dbReference type="Gene3D" id="3.40.50.620">
    <property type="entry name" value="HUPs"/>
    <property type="match status" value="1"/>
</dbReference>
<keyword evidence="5 14" id="KW-0408">Iron</keyword>
<dbReference type="InterPro" id="IPR011798">
    <property type="entry name" value="APS_reductase"/>
</dbReference>
<comment type="subcellular location">
    <subcellularLocation>
        <location evidence="14">Cytoplasm</location>
    </subcellularLocation>
</comment>
<dbReference type="Proteomes" id="UP000529637">
    <property type="component" value="Unassembled WGS sequence"/>
</dbReference>
<dbReference type="NCBIfam" id="TIGR02055">
    <property type="entry name" value="APS_reductase"/>
    <property type="match status" value="1"/>
</dbReference>
<proteinExistence type="inferred from homology"/>
<comment type="catalytic activity">
    <reaction evidence="13 14">
        <text>[thioredoxin]-disulfide + sulfite + AMP + 2 H(+) = adenosine 5'-phosphosulfate + [thioredoxin]-dithiol</text>
        <dbReference type="Rhea" id="RHEA:21976"/>
        <dbReference type="Rhea" id="RHEA-COMP:10698"/>
        <dbReference type="Rhea" id="RHEA-COMP:10700"/>
        <dbReference type="ChEBI" id="CHEBI:15378"/>
        <dbReference type="ChEBI" id="CHEBI:17359"/>
        <dbReference type="ChEBI" id="CHEBI:29950"/>
        <dbReference type="ChEBI" id="CHEBI:50058"/>
        <dbReference type="ChEBI" id="CHEBI:58243"/>
        <dbReference type="ChEBI" id="CHEBI:456215"/>
        <dbReference type="EC" id="1.8.4.10"/>
    </reaction>
</comment>
<dbReference type="PANTHER" id="PTHR46482">
    <property type="entry name" value="5'-ADENYLYLSULFATE REDUCTASE 3, CHLOROPLASTIC"/>
    <property type="match status" value="1"/>
</dbReference>
<dbReference type="GO" id="GO:0019344">
    <property type="term" value="P:cysteine biosynthetic process"/>
    <property type="evidence" value="ECO:0007669"/>
    <property type="project" value="InterPro"/>
</dbReference>
<evidence type="ECO:0000259" key="15">
    <source>
        <dbReference type="Pfam" id="PF01507"/>
    </source>
</evidence>
<dbReference type="NCBIfam" id="TIGR00434">
    <property type="entry name" value="cysH"/>
    <property type="match status" value="1"/>
</dbReference>
<dbReference type="GO" id="GO:0043866">
    <property type="term" value="F:adenylyl-sulfate reductase (thioredoxin) activity"/>
    <property type="evidence" value="ECO:0007669"/>
    <property type="project" value="UniProtKB-EC"/>
</dbReference>
<dbReference type="GO" id="GO:0019379">
    <property type="term" value="P:sulfate assimilation, phosphoadenylyl sulfate reduction by phosphoadenylyl-sulfate reductase (thioredoxin)"/>
    <property type="evidence" value="ECO:0007669"/>
    <property type="project" value="UniProtKB-UniRule"/>
</dbReference>
<gene>
    <name evidence="14" type="primary">cysH</name>
    <name evidence="16" type="ORF">HQN59_04880</name>
</gene>
<evidence type="ECO:0000256" key="5">
    <source>
        <dbReference type="ARBA" id="ARBA00023004"/>
    </source>
</evidence>
<dbReference type="GO" id="GO:0046872">
    <property type="term" value="F:metal ion binding"/>
    <property type="evidence" value="ECO:0007669"/>
    <property type="project" value="UniProtKB-KW"/>
</dbReference>
<dbReference type="Pfam" id="PF01507">
    <property type="entry name" value="PAPS_reduct"/>
    <property type="match status" value="1"/>
</dbReference>
<dbReference type="SUPFAM" id="SSF52402">
    <property type="entry name" value="Adenine nucleotide alpha hydrolases-like"/>
    <property type="match status" value="1"/>
</dbReference>
<evidence type="ECO:0000256" key="8">
    <source>
        <dbReference type="ARBA" id="ARBA00024327"/>
    </source>
</evidence>
<dbReference type="RefSeq" id="WP_176067450.1">
    <property type="nucleotide sequence ID" value="NZ_JABWMJ010000002.1"/>
</dbReference>
<feature type="domain" description="Phosphoadenosine phosphosulphate reductase" evidence="15">
    <location>
        <begin position="33"/>
        <end position="206"/>
    </location>
</feature>
<evidence type="ECO:0000256" key="11">
    <source>
        <dbReference type="ARBA" id="ARBA00030894"/>
    </source>
</evidence>
<evidence type="ECO:0000256" key="1">
    <source>
        <dbReference type="ARBA" id="ARBA00009732"/>
    </source>
</evidence>
<dbReference type="GO" id="GO:0005737">
    <property type="term" value="C:cytoplasm"/>
    <property type="evidence" value="ECO:0007669"/>
    <property type="project" value="UniProtKB-SubCell"/>
</dbReference>
<evidence type="ECO:0000313" key="16">
    <source>
        <dbReference type="EMBL" id="NUZ05094.1"/>
    </source>
</evidence>
<dbReference type="GO" id="GO:0070814">
    <property type="term" value="P:hydrogen sulfide biosynthetic process"/>
    <property type="evidence" value="ECO:0007669"/>
    <property type="project" value="UniProtKB-UniRule"/>
</dbReference>
<sequence>MALYGRPSAGFDEKVARTLEVLRDAAREHAGRIVQATSLGAEDMVLTDLIVRHGLEIALATLETGMLHAETLALIGRIEARYGVRVEVYRPVAEVAIEFVRRNGELAMRDSIALRKACCGIRKLEPLARMLNGRDAWITGLRREQSTNRGSVEFVERDDNGRAKVNPLAEWTWNDVWHYIARNDVPYNPLHDQFFPSIGCAPCTRAIAVGEDFRAGRWWWEDEKAKECGLHASHEDPVVFPPGAPA</sequence>
<dbReference type="HAMAP" id="MF_00063">
    <property type="entry name" value="CysH"/>
    <property type="match status" value="1"/>
</dbReference>
<keyword evidence="2 14" id="KW-0963">Cytoplasm</keyword>
<name>A0A7Y6NL29_9BURK</name>
<keyword evidence="6 14" id="KW-0411">Iron-sulfur</keyword>
<dbReference type="InterPro" id="IPR002500">
    <property type="entry name" value="PAPS_reduct_dom"/>
</dbReference>
<comment type="cofactor">
    <cofactor evidence="14">
        <name>[4Fe-4S] cluster</name>
        <dbReference type="ChEBI" id="CHEBI:49883"/>
    </cofactor>
    <text evidence="14">Binds 1 [4Fe-4S] cluster per subunit.</text>
</comment>
<evidence type="ECO:0000256" key="10">
    <source>
        <dbReference type="ARBA" id="ARBA00029514"/>
    </source>
</evidence>
<reference evidence="16 17" key="1">
    <citation type="submission" date="2020-06" db="EMBL/GenBank/DDBJ databases">
        <title>Schlegella sp. ID0723 isolated from air conditioner.</title>
        <authorList>
            <person name="Kim D.Y."/>
            <person name="Kim D.-U."/>
        </authorList>
    </citation>
    <scope>NUCLEOTIDE SEQUENCE [LARGE SCALE GENOMIC DNA]</scope>
    <source>
        <strain evidence="16 17">ID0723</strain>
    </source>
</reference>
<evidence type="ECO:0000256" key="4">
    <source>
        <dbReference type="ARBA" id="ARBA00023002"/>
    </source>
</evidence>